<dbReference type="EMBL" id="JAOYFB010000037">
    <property type="protein sequence ID" value="KAK4022321.1"/>
    <property type="molecule type" value="Genomic_DNA"/>
</dbReference>
<organism evidence="2 3">
    <name type="scientific">Daphnia magna</name>
    <dbReference type="NCBI Taxonomy" id="35525"/>
    <lineage>
        <taxon>Eukaryota</taxon>
        <taxon>Metazoa</taxon>
        <taxon>Ecdysozoa</taxon>
        <taxon>Arthropoda</taxon>
        <taxon>Crustacea</taxon>
        <taxon>Branchiopoda</taxon>
        <taxon>Diplostraca</taxon>
        <taxon>Cladocera</taxon>
        <taxon>Anomopoda</taxon>
        <taxon>Daphniidae</taxon>
        <taxon>Daphnia</taxon>
    </lineage>
</organism>
<accession>A0ABR0AB18</accession>
<evidence type="ECO:0000313" key="3">
    <source>
        <dbReference type="Proteomes" id="UP001234178"/>
    </source>
</evidence>
<comment type="caution">
    <text evidence="2">The sequence shown here is derived from an EMBL/GenBank/DDBJ whole genome shotgun (WGS) entry which is preliminary data.</text>
</comment>
<protein>
    <submittedName>
        <fullName evidence="2">Uncharacterized protein</fullName>
    </submittedName>
</protein>
<gene>
    <name evidence="2" type="ORF">OUZ56_007792</name>
</gene>
<dbReference type="Proteomes" id="UP001234178">
    <property type="component" value="Unassembled WGS sequence"/>
</dbReference>
<keyword evidence="3" id="KW-1185">Reference proteome</keyword>
<evidence type="ECO:0000256" key="1">
    <source>
        <dbReference type="SAM" id="MobiDB-lite"/>
    </source>
</evidence>
<proteinExistence type="predicted"/>
<reference evidence="2 3" key="1">
    <citation type="journal article" date="2023" name="Nucleic Acids Res.">
        <title>The hologenome of Daphnia magna reveals possible DNA methylation and microbiome-mediated evolution of the host genome.</title>
        <authorList>
            <person name="Chaturvedi A."/>
            <person name="Li X."/>
            <person name="Dhandapani V."/>
            <person name="Marshall H."/>
            <person name="Kissane S."/>
            <person name="Cuenca-Cambronero M."/>
            <person name="Asole G."/>
            <person name="Calvet F."/>
            <person name="Ruiz-Romero M."/>
            <person name="Marangio P."/>
            <person name="Guigo R."/>
            <person name="Rago D."/>
            <person name="Mirbahai L."/>
            <person name="Eastwood N."/>
            <person name="Colbourne J.K."/>
            <person name="Zhou J."/>
            <person name="Mallon E."/>
            <person name="Orsini L."/>
        </authorList>
    </citation>
    <scope>NUCLEOTIDE SEQUENCE [LARGE SCALE GENOMIC DNA]</scope>
    <source>
        <strain evidence="2">LRV0_1</strain>
    </source>
</reference>
<feature type="compositionally biased region" description="Basic and acidic residues" evidence="1">
    <location>
        <begin position="42"/>
        <end position="52"/>
    </location>
</feature>
<name>A0ABR0AB18_9CRUS</name>
<evidence type="ECO:0000313" key="2">
    <source>
        <dbReference type="EMBL" id="KAK4022321.1"/>
    </source>
</evidence>
<sequence length="108" mass="12583">MEMQNESKETGPRRWQCHDAFPVVINNTSRMRNDDTQLPPIDPDRQENEEQRNSVWAVVDEVCILEWENFVGKVDRTAKSVPFWPIFVDGQQQDFQPVVVLASTTQHV</sequence>
<feature type="region of interest" description="Disordered" evidence="1">
    <location>
        <begin position="26"/>
        <end position="52"/>
    </location>
</feature>